<dbReference type="PANTHER" id="PTHR41260:SF1">
    <property type="entry name" value="PROTEIN ECSC"/>
    <property type="match status" value="1"/>
</dbReference>
<evidence type="ECO:0000313" key="2">
    <source>
        <dbReference type="Proteomes" id="UP000192276"/>
    </source>
</evidence>
<sequence>MMRELQTWQRKMMRRPGILNRLSKSAQDKINSIIPEKVHQVITTTIKQMIRGVLFGAKLTTRNNKTRLALIETDRKVEETIKKYRTTAAAEGAITGAGGILLGLADFPLLIAIKIKLLFEIASLYGFPVNDYRERVYILHIFQLAFSSAQHRRNVFMEMKNWDEKSKSLPADINQFEWRSFQQEYRDYIDLAKLAQLIPLIGAPVGAVVNYRLIRKLGFTAKMAYHMRKAEAQP</sequence>
<dbReference type="Proteomes" id="UP000192276">
    <property type="component" value="Unassembled WGS sequence"/>
</dbReference>
<dbReference type="PANTHER" id="PTHR41260">
    <property type="entry name" value="PROTEIN ECSC"/>
    <property type="match status" value="1"/>
</dbReference>
<dbReference type="STRING" id="550983.A4R26_21715"/>
<name>A0A1V9FL08_9BACT</name>
<dbReference type="AlphaFoldDB" id="A0A1V9FL08"/>
<dbReference type="Pfam" id="PF12787">
    <property type="entry name" value="EcsC"/>
    <property type="match status" value="1"/>
</dbReference>
<comment type="caution">
    <text evidence="1">The sequence shown here is derived from an EMBL/GenBank/DDBJ whole genome shotgun (WGS) entry which is preliminary data.</text>
</comment>
<keyword evidence="2" id="KW-1185">Reference proteome</keyword>
<evidence type="ECO:0000313" key="1">
    <source>
        <dbReference type="EMBL" id="OQP59010.1"/>
    </source>
</evidence>
<proteinExistence type="predicted"/>
<accession>A0A1V9FL08</accession>
<dbReference type="EMBL" id="LWBP01000185">
    <property type="protein sequence ID" value="OQP59010.1"/>
    <property type="molecule type" value="Genomic_DNA"/>
</dbReference>
<organism evidence="1 2">
    <name type="scientific">Niastella populi</name>
    <dbReference type="NCBI Taxonomy" id="550983"/>
    <lineage>
        <taxon>Bacteria</taxon>
        <taxon>Pseudomonadati</taxon>
        <taxon>Bacteroidota</taxon>
        <taxon>Chitinophagia</taxon>
        <taxon>Chitinophagales</taxon>
        <taxon>Chitinophagaceae</taxon>
        <taxon>Niastella</taxon>
    </lineage>
</organism>
<gene>
    <name evidence="1" type="ORF">A4R26_21715</name>
</gene>
<protein>
    <submittedName>
        <fullName evidence="1">ABC transporter-associated protein EcsC</fullName>
    </submittedName>
</protein>
<reference evidence="2" key="1">
    <citation type="submission" date="2016-04" db="EMBL/GenBank/DDBJ databases">
        <authorList>
            <person name="Chen L."/>
            <person name="Zhuang W."/>
            <person name="Wang G."/>
        </authorList>
    </citation>
    <scope>NUCLEOTIDE SEQUENCE [LARGE SCALE GENOMIC DNA]</scope>
    <source>
        <strain evidence="2">208</strain>
    </source>
</reference>
<dbReference type="InterPro" id="IPR024787">
    <property type="entry name" value="EcsC"/>
</dbReference>